<evidence type="ECO:0000256" key="3">
    <source>
        <dbReference type="ARBA" id="ARBA00023012"/>
    </source>
</evidence>
<dbReference type="PROSITE" id="PS50109">
    <property type="entry name" value="HIS_KIN"/>
    <property type="match status" value="1"/>
</dbReference>
<dbReference type="Pfam" id="PF02518">
    <property type="entry name" value="HATPase_c"/>
    <property type="match status" value="1"/>
</dbReference>
<gene>
    <name evidence="7" type="ORF">ULVI_07055</name>
</gene>
<keyword evidence="8" id="KW-1185">Reference proteome</keyword>
<dbReference type="STRING" id="1763537.ULVI_07055"/>
<proteinExistence type="predicted"/>
<protein>
    <recommendedName>
        <fullName evidence="6">Histidine kinase domain-containing protein</fullName>
    </recommendedName>
</protein>
<name>A0A167JAI3_9FLAO</name>
<organism evidence="7 8">
    <name type="scientific">Cochleicola gelatinilyticus</name>
    <dbReference type="NCBI Taxonomy" id="1763537"/>
    <lineage>
        <taxon>Bacteria</taxon>
        <taxon>Pseudomonadati</taxon>
        <taxon>Bacteroidota</taxon>
        <taxon>Flavobacteriia</taxon>
        <taxon>Flavobacteriales</taxon>
        <taxon>Flavobacteriaceae</taxon>
        <taxon>Cochleicola</taxon>
    </lineage>
</organism>
<dbReference type="AlphaFoldDB" id="A0A167JAI3"/>
<feature type="repeat" description="TPR" evidence="4">
    <location>
        <begin position="116"/>
        <end position="149"/>
    </location>
</feature>
<keyword evidence="1" id="KW-0808">Transferase</keyword>
<evidence type="ECO:0000313" key="7">
    <source>
        <dbReference type="EMBL" id="OAB80485.1"/>
    </source>
</evidence>
<dbReference type="Gene3D" id="1.25.40.10">
    <property type="entry name" value="Tetratricopeptide repeat domain"/>
    <property type="match status" value="2"/>
</dbReference>
<evidence type="ECO:0000256" key="2">
    <source>
        <dbReference type="ARBA" id="ARBA00022777"/>
    </source>
</evidence>
<dbReference type="GO" id="GO:0016301">
    <property type="term" value="F:kinase activity"/>
    <property type="evidence" value="ECO:0007669"/>
    <property type="project" value="UniProtKB-KW"/>
</dbReference>
<dbReference type="GO" id="GO:0000160">
    <property type="term" value="P:phosphorelay signal transduction system"/>
    <property type="evidence" value="ECO:0007669"/>
    <property type="project" value="UniProtKB-KW"/>
</dbReference>
<keyword evidence="2" id="KW-0418">Kinase</keyword>
<dbReference type="EMBL" id="LRXL01000026">
    <property type="protein sequence ID" value="OAB80485.1"/>
    <property type="molecule type" value="Genomic_DNA"/>
</dbReference>
<sequence>MDSILAKTFRTDPKTFIAYSLEYISLAKEVDSIAWAAKKAMNLQHPLTNYNNDPGKAVTVLSNVISHKYKLKDSFLLGGLYLKRGRAHLRIDLKDAVEDFTLAIDNFGRKDSIHKADAYLFRGQAYSNQGKFIKASEDYNKAHSLFESLKDYEYMLLAQQGNITMYSMNGFYDKAKEERDSLVEKLKELELHQYLATLYYNQALDYKKMGEPSLELDYLLQAKQIFNDSLSDKVMYVAIHSSLVEYYSNKNDVDKAQKNMELIENVYATINGDLYTDLNYNNAKAIVLKNNGQFEEALKYAQKRLNNAKTFGIEEETMSSYLLLAEIYDEIDDFKNSYENKSAYITLKDSLYNAKSANAFAYYQTALEIEKKEKELVEKNTNIQLLEKDNDTFKKMVGFSSIAVLLGFILVILYRNQSHLKTNKVLQERFSQELLASQEVERKRISKDLHDGLGQQLLLIKNKIVEKGDSTTKQMVDAAIDEVRSISRDLHPFQLQEMGITKAIEFTLNQIDENTSLFISSDIDNIDNVFSKEGEINIYRIVQESLSNVLKHAKAEASKVSVKRFANNIIISIRDNGIGFDFAEEYQDVKSLGLKTLLERTKFLKGQMKVYSRKDSGTVLEFQFPVS</sequence>
<dbReference type="PROSITE" id="PS50005">
    <property type="entry name" value="TPR"/>
    <property type="match status" value="1"/>
</dbReference>
<accession>A0A167JAI3</accession>
<dbReference type="InterPro" id="IPR036890">
    <property type="entry name" value="HATPase_C_sf"/>
</dbReference>
<keyword evidence="4" id="KW-0802">TPR repeat</keyword>
<comment type="caution">
    <text evidence="7">The sequence shown here is derived from an EMBL/GenBank/DDBJ whole genome shotgun (WGS) entry which is preliminary data.</text>
</comment>
<dbReference type="Gene3D" id="1.20.5.1930">
    <property type="match status" value="1"/>
</dbReference>
<reference evidence="7 8" key="1">
    <citation type="submission" date="2016-02" db="EMBL/GenBank/DDBJ databases">
        <title>Ulvibacter sp. LPB0005, isolated from Thais luteostoma.</title>
        <authorList>
            <person name="Shin S.-K."/>
            <person name="Yi H."/>
        </authorList>
    </citation>
    <scope>NUCLEOTIDE SEQUENCE [LARGE SCALE GENOMIC DNA]</scope>
    <source>
        <strain evidence="7 8">LPB0005</strain>
    </source>
</reference>
<dbReference type="InterPro" id="IPR019734">
    <property type="entry name" value="TPR_rpt"/>
</dbReference>
<keyword evidence="5" id="KW-0812">Transmembrane</keyword>
<dbReference type="InterPro" id="IPR011990">
    <property type="entry name" value="TPR-like_helical_dom_sf"/>
</dbReference>
<dbReference type="InterPro" id="IPR050482">
    <property type="entry name" value="Sensor_HK_TwoCompSys"/>
</dbReference>
<keyword evidence="5" id="KW-0472">Membrane</keyword>
<dbReference type="SUPFAM" id="SSF48452">
    <property type="entry name" value="TPR-like"/>
    <property type="match status" value="2"/>
</dbReference>
<evidence type="ECO:0000259" key="6">
    <source>
        <dbReference type="PROSITE" id="PS50109"/>
    </source>
</evidence>
<feature type="transmembrane region" description="Helical" evidence="5">
    <location>
        <begin position="396"/>
        <end position="414"/>
    </location>
</feature>
<dbReference type="PANTHER" id="PTHR24421">
    <property type="entry name" value="NITRATE/NITRITE SENSOR PROTEIN NARX-RELATED"/>
    <property type="match status" value="1"/>
</dbReference>
<dbReference type="Gene3D" id="3.30.565.10">
    <property type="entry name" value="Histidine kinase-like ATPase, C-terminal domain"/>
    <property type="match status" value="1"/>
</dbReference>
<dbReference type="CDD" id="cd16917">
    <property type="entry name" value="HATPase_UhpB-NarQ-NarX-like"/>
    <property type="match status" value="1"/>
</dbReference>
<dbReference type="SUPFAM" id="SSF55874">
    <property type="entry name" value="ATPase domain of HSP90 chaperone/DNA topoisomerase II/histidine kinase"/>
    <property type="match status" value="1"/>
</dbReference>
<dbReference type="InterPro" id="IPR003594">
    <property type="entry name" value="HATPase_dom"/>
</dbReference>
<feature type="domain" description="Histidine kinase" evidence="6">
    <location>
        <begin position="444"/>
        <end position="627"/>
    </location>
</feature>
<keyword evidence="3" id="KW-0902">Two-component regulatory system</keyword>
<evidence type="ECO:0000256" key="1">
    <source>
        <dbReference type="ARBA" id="ARBA00022679"/>
    </source>
</evidence>
<evidence type="ECO:0000313" key="8">
    <source>
        <dbReference type="Proteomes" id="UP000077013"/>
    </source>
</evidence>
<dbReference type="Proteomes" id="UP000077013">
    <property type="component" value="Unassembled WGS sequence"/>
</dbReference>
<evidence type="ECO:0000256" key="4">
    <source>
        <dbReference type="PROSITE-ProRule" id="PRU00339"/>
    </source>
</evidence>
<keyword evidence="5" id="KW-1133">Transmembrane helix</keyword>
<dbReference type="InterPro" id="IPR005467">
    <property type="entry name" value="His_kinase_dom"/>
</dbReference>
<evidence type="ECO:0000256" key="5">
    <source>
        <dbReference type="SAM" id="Phobius"/>
    </source>
</evidence>
<dbReference type="SMART" id="SM00028">
    <property type="entry name" value="TPR"/>
    <property type="match status" value="3"/>
</dbReference>